<reference evidence="1" key="2">
    <citation type="journal article" date="2019" name="Gigascience">
        <title>High-quality Schistosoma haematobium genome achieved by single-molecule and long-range sequencing.</title>
        <authorList>
            <person name="Stroehlein A.J."/>
            <person name="Korhonen P.K."/>
            <person name="Chong T.M."/>
            <person name="Lim Y.L."/>
            <person name="Chan K.G."/>
            <person name="Webster B."/>
            <person name="Rollinson D."/>
            <person name="Brindley P.J."/>
            <person name="Gasser R.B."/>
            <person name="Young N.D."/>
        </authorList>
    </citation>
    <scope>NUCLEOTIDE SEQUENCE</scope>
</reference>
<dbReference type="RefSeq" id="XP_012797680.1">
    <property type="nucleotide sequence ID" value="XM_012942226.1"/>
</dbReference>
<reference evidence="2" key="1">
    <citation type="journal article" date="2012" name="Nat. Genet.">
        <title>Whole-genome sequence of Schistosoma haematobium.</title>
        <authorList>
            <person name="Young N.D."/>
            <person name="Jex A.R."/>
            <person name="Li B."/>
            <person name="Liu S."/>
            <person name="Yang L."/>
            <person name="Xiong Z."/>
            <person name="Li Y."/>
            <person name="Cantacessi C."/>
            <person name="Hall R.S."/>
            <person name="Xu X."/>
            <person name="Chen F."/>
            <person name="Wu X."/>
            <person name="Zerlotini A."/>
            <person name="Oliveira G."/>
            <person name="Hofmann A."/>
            <person name="Zhang G."/>
            <person name="Fang X."/>
            <person name="Kang Y."/>
            <person name="Campbell B.E."/>
            <person name="Loukas A."/>
            <person name="Ranganathan S."/>
            <person name="Rollinson D."/>
            <person name="Rinaldi G."/>
            <person name="Brindley P.J."/>
            <person name="Yang H."/>
            <person name="Wang J."/>
            <person name="Wang J."/>
            <person name="Gasser R.B."/>
        </authorList>
    </citation>
    <scope>NUCLEOTIDE SEQUENCE [LARGE SCALE GENOMIC DNA]</scope>
</reference>
<evidence type="ECO:0000313" key="1">
    <source>
        <dbReference type="EMBL" id="KAH9590496.1"/>
    </source>
</evidence>
<organism evidence="2">
    <name type="scientific">Schistosoma haematobium</name>
    <name type="common">Blood fluke</name>
    <dbReference type="NCBI Taxonomy" id="6185"/>
    <lineage>
        <taxon>Eukaryota</taxon>
        <taxon>Metazoa</taxon>
        <taxon>Spiralia</taxon>
        <taxon>Lophotrochozoa</taxon>
        <taxon>Platyhelminthes</taxon>
        <taxon>Trematoda</taxon>
        <taxon>Digenea</taxon>
        <taxon>Strigeidida</taxon>
        <taxon>Schistosomatoidea</taxon>
        <taxon>Schistosomatidae</taxon>
        <taxon>Schistosoma</taxon>
    </lineage>
</organism>
<dbReference type="GeneID" id="24593683"/>
<dbReference type="AlphaFoldDB" id="A0A094ZXL1"/>
<evidence type="ECO:0000313" key="2">
    <source>
        <dbReference type="EMBL" id="KGB37919.1"/>
    </source>
</evidence>
<protein>
    <submittedName>
        <fullName evidence="2">Uncharacterized protein</fullName>
    </submittedName>
</protein>
<proteinExistence type="predicted"/>
<keyword evidence="3" id="KW-1185">Reference proteome</keyword>
<dbReference type="EMBL" id="KL250946">
    <property type="protein sequence ID" value="KGB37919.1"/>
    <property type="molecule type" value="Genomic_DNA"/>
</dbReference>
<name>A0A094ZXL1_SCHHA</name>
<sequence length="127" mass="14537">MITQKNLERDPVTTLIVNKIARISLAFYYKLINYIPCKKSTSDVQQSQNKTTTNQTEWKCNDKNSISLRNNSLLLILWSPGKSPVTPTTFADHPPKNMTSSNICIQKHKSLNGKDYRTSRFTMIINT</sequence>
<accession>A0A094ZXL1</accession>
<dbReference type="Proteomes" id="UP000471633">
    <property type="component" value="Unassembled WGS sequence"/>
</dbReference>
<reference evidence="1" key="4">
    <citation type="journal article" date="2022" name="PLoS Pathog.">
        <title>Chromosome-level genome of Schistosoma haematobium underpins genome-wide explorations of molecular variation.</title>
        <authorList>
            <person name="Stroehlein A.J."/>
            <person name="Korhonen P.K."/>
            <person name="Lee V.V."/>
            <person name="Ralph S.A."/>
            <person name="Mentink-Kane M."/>
            <person name="You H."/>
            <person name="McManus D.P."/>
            <person name="Tchuente L.T."/>
            <person name="Stothard J.R."/>
            <person name="Kaur P."/>
            <person name="Dudchenko O."/>
            <person name="Aiden E.L."/>
            <person name="Yang B."/>
            <person name="Yang H."/>
            <person name="Emery A.M."/>
            <person name="Webster B.L."/>
            <person name="Brindley P.J."/>
            <person name="Rollinson D."/>
            <person name="Chang B.C.H."/>
            <person name="Gasser R.B."/>
            <person name="Young N.D."/>
        </authorList>
    </citation>
    <scope>NUCLEOTIDE SEQUENCE</scope>
</reference>
<dbReference type="CTD" id="24593683"/>
<gene>
    <name evidence="1" type="ORF">MS3_00003155</name>
    <name evidence="2" type="ORF">MS3_06284</name>
</gene>
<evidence type="ECO:0000313" key="3">
    <source>
        <dbReference type="Proteomes" id="UP000471633"/>
    </source>
</evidence>
<dbReference type="KEGG" id="shx:MS3_00003155"/>
<reference evidence="1" key="3">
    <citation type="submission" date="2021-06" db="EMBL/GenBank/DDBJ databases">
        <title>Chromosome-level genome assembly for S. haematobium.</title>
        <authorList>
            <person name="Stroehlein A.J."/>
        </authorList>
    </citation>
    <scope>NUCLEOTIDE SEQUENCE</scope>
</reference>
<dbReference type="EMBL" id="AMPZ03000002">
    <property type="protein sequence ID" value="KAH9590496.1"/>
    <property type="molecule type" value="Genomic_DNA"/>
</dbReference>